<reference evidence="2" key="1">
    <citation type="submission" date="2021-01" db="EMBL/GenBank/DDBJ databases">
        <title>Lacisediminihabitans sp. nov. strain G11-30, isolated from Antarctic Soil.</title>
        <authorList>
            <person name="Li J."/>
        </authorList>
    </citation>
    <scope>NUCLEOTIDE SEQUENCE</scope>
    <source>
        <strain evidence="2">G11-30</strain>
    </source>
</reference>
<sequence length="54" mass="6285">MTLSSDKRNQDDRRRKRYEQNRTQRIVMWSIFGVAGALLIAAIILLVVNHVALF</sequence>
<proteinExistence type="predicted"/>
<accession>A0A934ST49</accession>
<dbReference type="AlphaFoldDB" id="A0A934ST49"/>
<evidence type="ECO:0008006" key="4">
    <source>
        <dbReference type="Google" id="ProtNLM"/>
    </source>
</evidence>
<keyword evidence="1" id="KW-0812">Transmembrane</keyword>
<name>A0A934ST49_9MICO</name>
<comment type="caution">
    <text evidence="2">The sequence shown here is derived from an EMBL/GenBank/DDBJ whole genome shotgun (WGS) entry which is preliminary data.</text>
</comment>
<evidence type="ECO:0000256" key="1">
    <source>
        <dbReference type="SAM" id="Phobius"/>
    </source>
</evidence>
<feature type="transmembrane region" description="Helical" evidence="1">
    <location>
        <begin position="26"/>
        <end position="48"/>
    </location>
</feature>
<dbReference type="RefSeq" id="WP_200556083.1">
    <property type="nucleotide sequence ID" value="NZ_JAEPES010000002.1"/>
</dbReference>
<dbReference type="EMBL" id="JAEPES010000002">
    <property type="protein sequence ID" value="MBK4347639.1"/>
    <property type="molecule type" value="Genomic_DNA"/>
</dbReference>
<organism evidence="2 3">
    <name type="scientific">Lacisediminihabitans changchengi</name>
    <dbReference type="NCBI Taxonomy" id="2787634"/>
    <lineage>
        <taxon>Bacteria</taxon>
        <taxon>Bacillati</taxon>
        <taxon>Actinomycetota</taxon>
        <taxon>Actinomycetes</taxon>
        <taxon>Micrococcales</taxon>
        <taxon>Microbacteriaceae</taxon>
        <taxon>Lacisediminihabitans</taxon>
    </lineage>
</organism>
<keyword evidence="1" id="KW-1133">Transmembrane helix</keyword>
<dbReference type="Proteomes" id="UP000636458">
    <property type="component" value="Unassembled WGS sequence"/>
</dbReference>
<evidence type="ECO:0000313" key="2">
    <source>
        <dbReference type="EMBL" id="MBK4347639.1"/>
    </source>
</evidence>
<evidence type="ECO:0000313" key="3">
    <source>
        <dbReference type="Proteomes" id="UP000636458"/>
    </source>
</evidence>
<protein>
    <recommendedName>
        <fullName evidence="4">DUF4044 domain-containing protein</fullName>
    </recommendedName>
</protein>
<keyword evidence="3" id="KW-1185">Reference proteome</keyword>
<gene>
    <name evidence="2" type="ORF">IV501_08330</name>
</gene>
<keyword evidence="1" id="KW-0472">Membrane</keyword>